<protein>
    <recommendedName>
        <fullName evidence="2">DNA methylase N-4/N-6 domain-containing protein</fullName>
    </recommendedName>
</protein>
<comment type="caution">
    <text evidence="1">The sequence shown here is derived from an EMBL/GenBank/DDBJ whole genome shotgun (WGS) entry which is preliminary data.</text>
</comment>
<evidence type="ECO:0000313" key="1">
    <source>
        <dbReference type="EMBL" id="GAG36287.1"/>
    </source>
</evidence>
<name>X0XLS3_9ZZZZ</name>
<feature type="non-terminal residue" evidence="1">
    <location>
        <position position="1"/>
    </location>
</feature>
<dbReference type="AlphaFoldDB" id="X0XLS3"/>
<accession>X0XLS3</accession>
<evidence type="ECO:0008006" key="2">
    <source>
        <dbReference type="Google" id="ProtNLM"/>
    </source>
</evidence>
<proteinExistence type="predicted"/>
<sequence>KRINVKEFLKTDNRNWDWVLLDPPYNLMRKIKTKNYKIQQPFTADVELRNLIRSYCIRYTKNILWLDYCAPMVEGFKRRKLWLLLPGGFHNVRVLSWLIKPEEWKKNIEARYRFDEFVEECYRE</sequence>
<organism evidence="1">
    <name type="scientific">marine sediment metagenome</name>
    <dbReference type="NCBI Taxonomy" id="412755"/>
    <lineage>
        <taxon>unclassified sequences</taxon>
        <taxon>metagenomes</taxon>
        <taxon>ecological metagenomes</taxon>
    </lineage>
</organism>
<reference evidence="1" key="1">
    <citation type="journal article" date="2014" name="Front. Microbiol.">
        <title>High frequency of phylogenetically diverse reductive dehalogenase-homologous genes in deep subseafloor sedimentary metagenomes.</title>
        <authorList>
            <person name="Kawai M."/>
            <person name="Futagami T."/>
            <person name="Toyoda A."/>
            <person name="Takaki Y."/>
            <person name="Nishi S."/>
            <person name="Hori S."/>
            <person name="Arai W."/>
            <person name="Tsubouchi T."/>
            <person name="Morono Y."/>
            <person name="Uchiyama I."/>
            <person name="Ito T."/>
            <person name="Fujiyama A."/>
            <person name="Inagaki F."/>
            <person name="Takami H."/>
        </authorList>
    </citation>
    <scope>NUCLEOTIDE SEQUENCE</scope>
    <source>
        <strain evidence="1">Expedition CK06-06</strain>
    </source>
</reference>
<gene>
    <name evidence="1" type="ORF">S01H1_63524</name>
</gene>
<dbReference type="EMBL" id="BARS01041814">
    <property type="protein sequence ID" value="GAG36287.1"/>
    <property type="molecule type" value="Genomic_DNA"/>
</dbReference>